<feature type="region of interest" description="Disordered" evidence="1">
    <location>
        <begin position="156"/>
        <end position="188"/>
    </location>
</feature>
<organism evidence="4 5">
    <name type="scientific">Vibrio cortegadensis</name>
    <dbReference type="NCBI Taxonomy" id="1328770"/>
    <lineage>
        <taxon>Bacteria</taxon>
        <taxon>Pseudomonadati</taxon>
        <taxon>Pseudomonadota</taxon>
        <taxon>Gammaproteobacteria</taxon>
        <taxon>Vibrionales</taxon>
        <taxon>Vibrionaceae</taxon>
        <taxon>Vibrio</taxon>
    </lineage>
</organism>
<feature type="domain" description="Type II secretion system protein GspB C-terminal" evidence="3">
    <location>
        <begin position="251"/>
        <end position="310"/>
    </location>
</feature>
<name>A0ABV4M5X1_9VIBR</name>
<keyword evidence="2" id="KW-0472">Membrane</keyword>
<keyword evidence="2" id="KW-1133">Transmembrane helix</keyword>
<dbReference type="EMBL" id="JBGOOT010000005">
    <property type="protein sequence ID" value="MEZ8194928.1"/>
    <property type="molecule type" value="Genomic_DNA"/>
</dbReference>
<feature type="transmembrane region" description="Helical" evidence="2">
    <location>
        <begin position="39"/>
        <end position="59"/>
    </location>
</feature>
<evidence type="ECO:0000256" key="1">
    <source>
        <dbReference type="SAM" id="MobiDB-lite"/>
    </source>
</evidence>
<evidence type="ECO:0000259" key="3">
    <source>
        <dbReference type="Pfam" id="PF16537"/>
    </source>
</evidence>
<proteinExistence type="predicted"/>
<evidence type="ECO:0000313" key="5">
    <source>
        <dbReference type="Proteomes" id="UP001569153"/>
    </source>
</evidence>
<dbReference type="RefSeq" id="WP_371730218.1">
    <property type="nucleotide sequence ID" value="NZ_JBGOOT010000005.1"/>
</dbReference>
<feature type="compositionally biased region" description="Basic and acidic residues" evidence="1">
    <location>
        <begin position="156"/>
        <end position="172"/>
    </location>
</feature>
<gene>
    <name evidence="4" type="ORF">ACED38_08500</name>
</gene>
<dbReference type="Proteomes" id="UP001569153">
    <property type="component" value="Unassembled WGS sequence"/>
</dbReference>
<protein>
    <submittedName>
        <fullName evidence="4">General secretion pathway protein GspB</fullName>
    </submittedName>
</protein>
<accession>A0ABV4M5X1</accession>
<dbReference type="InterPro" id="IPR032389">
    <property type="entry name" value="GspB_C"/>
</dbReference>
<sequence length="316" mass="35236">MSQVMSALQDSEQSRQAMLTPYQNLSNGRNEEHRPQLKLSYMLMLGVLPIVAVASYLGLEAYRANEVRLISEQHPIVNAAAIQADTPIRIQAQSQAQEQGQNAVKTVSASVEEKSEFKLLSYPTYSELEPTPQLVDIESLDDTSLSSAIVPVADSKSVEPSDEALTKLDRLTAPELTSPPLKENPGAPLSMDQNMGLEELDLSSLSPELALKFQSALQATADSDSFSANEKLFNRETIDIDKTGDQYQGRLPALNLQTHMYSSDSQRRWVKINDHEYSEGDWIENQIQLLKIKPQSVIVEFEDQLLELPALYEWQG</sequence>
<dbReference type="Pfam" id="PF16537">
    <property type="entry name" value="T2SSB"/>
    <property type="match status" value="1"/>
</dbReference>
<evidence type="ECO:0000313" key="4">
    <source>
        <dbReference type="EMBL" id="MEZ8194928.1"/>
    </source>
</evidence>
<evidence type="ECO:0000256" key="2">
    <source>
        <dbReference type="SAM" id="Phobius"/>
    </source>
</evidence>
<comment type="caution">
    <text evidence="4">The sequence shown here is derived from an EMBL/GenBank/DDBJ whole genome shotgun (WGS) entry which is preliminary data.</text>
</comment>
<reference evidence="4 5" key="1">
    <citation type="submission" date="2024-06" db="EMBL/GenBank/DDBJ databases">
        <authorList>
            <person name="Steensen K."/>
            <person name="Seneca J."/>
            <person name="Bartlau N."/>
            <person name="Yu A.X."/>
            <person name="Polz M.F."/>
        </authorList>
    </citation>
    <scope>NUCLEOTIDE SEQUENCE [LARGE SCALE GENOMIC DNA]</scope>
    <source>
        <strain evidence="4 5">FF146</strain>
    </source>
</reference>
<keyword evidence="2" id="KW-0812">Transmembrane</keyword>
<keyword evidence="5" id="KW-1185">Reference proteome</keyword>